<evidence type="ECO:0000313" key="11">
    <source>
        <dbReference type="Proteomes" id="UP000324907"/>
    </source>
</evidence>
<evidence type="ECO:0000313" key="10">
    <source>
        <dbReference type="Proteomes" id="UP000323011"/>
    </source>
</evidence>
<dbReference type="EMBL" id="VLTL01000004">
    <property type="protein sequence ID" value="KAA0171825.1"/>
    <property type="molecule type" value="Genomic_DNA"/>
</dbReference>
<proteinExistence type="predicted"/>
<evidence type="ECO:0000313" key="6">
    <source>
        <dbReference type="EMBL" id="KAA0163639.1"/>
    </source>
</evidence>
<evidence type="ECO:0000256" key="3">
    <source>
        <dbReference type="SAM" id="MobiDB-lite"/>
    </source>
</evidence>
<keyword evidence="2" id="KW-0472">Membrane</keyword>
<dbReference type="Proteomes" id="UP000324907">
    <property type="component" value="Unassembled WGS sequence"/>
</dbReference>
<feature type="compositionally biased region" description="Gly residues" evidence="3">
    <location>
        <begin position="159"/>
        <end position="169"/>
    </location>
</feature>
<evidence type="ECO:0000313" key="9">
    <source>
        <dbReference type="Proteomes" id="UP000322899"/>
    </source>
</evidence>
<evidence type="ECO:0000259" key="4">
    <source>
        <dbReference type="Pfam" id="PF01103"/>
    </source>
</evidence>
<evidence type="ECO:0000313" key="7">
    <source>
        <dbReference type="EMBL" id="KAA0171825.1"/>
    </source>
</evidence>
<feature type="region of interest" description="Disordered" evidence="3">
    <location>
        <begin position="425"/>
        <end position="445"/>
    </location>
</feature>
<reference evidence="9 10" key="1">
    <citation type="submission" date="2019-07" db="EMBL/GenBank/DDBJ databases">
        <title>Genomes of Cafeteria roenbergensis.</title>
        <authorList>
            <person name="Fischer M.G."/>
            <person name="Hackl T."/>
            <person name="Roman M."/>
        </authorList>
    </citation>
    <scope>NUCLEOTIDE SEQUENCE [LARGE SCALE GENOMIC DNA]</scope>
    <source>
        <strain evidence="5 10">BVI</strain>
        <strain evidence="6 12">Cflag</strain>
        <strain evidence="8 9">E4-10P</strain>
        <strain evidence="7 11">RCC970-E3</strain>
    </source>
</reference>
<evidence type="ECO:0000313" key="8">
    <source>
        <dbReference type="EMBL" id="KAA0178402.1"/>
    </source>
</evidence>
<evidence type="ECO:0000313" key="12">
    <source>
        <dbReference type="Proteomes" id="UP000325113"/>
    </source>
</evidence>
<name>A0A5A8DF77_CAFRO</name>
<dbReference type="Gene3D" id="2.40.160.50">
    <property type="entry name" value="membrane protein fhac: a member of the omp85/tpsb transporter family"/>
    <property type="match status" value="1"/>
</dbReference>
<gene>
    <name evidence="8" type="ORF">FNF27_00251</name>
    <name evidence="7" type="ORF">FNF28_00461</name>
    <name evidence="5" type="ORF">FNF29_01385</name>
    <name evidence="6" type="ORF">FNF31_02800</name>
</gene>
<feature type="domain" description="Bacterial surface antigen (D15)" evidence="4">
    <location>
        <begin position="522"/>
        <end position="647"/>
    </location>
</feature>
<evidence type="ECO:0000256" key="2">
    <source>
        <dbReference type="ARBA" id="ARBA00023136"/>
    </source>
</evidence>
<dbReference type="EMBL" id="VLTO01000001">
    <property type="protein sequence ID" value="KAA0178402.1"/>
    <property type="molecule type" value="Genomic_DNA"/>
</dbReference>
<dbReference type="InterPro" id="IPR000184">
    <property type="entry name" value="Bac_surfAg_D15"/>
</dbReference>
<dbReference type="Proteomes" id="UP000325113">
    <property type="component" value="Unassembled WGS sequence"/>
</dbReference>
<dbReference type="EMBL" id="VLTM01000021">
    <property type="protein sequence ID" value="KAA0163639.1"/>
    <property type="molecule type" value="Genomic_DNA"/>
</dbReference>
<dbReference type="Proteomes" id="UP000322899">
    <property type="component" value="Unassembled WGS sequence"/>
</dbReference>
<accession>A0A5A8DF77</accession>
<dbReference type="GO" id="GO:0019867">
    <property type="term" value="C:outer membrane"/>
    <property type="evidence" value="ECO:0007669"/>
    <property type="project" value="InterPro"/>
</dbReference>
<evidence type="ECO:0000256" key="1">
    <source>
        <dbReference type="ARBA" id="ARBA00004370"/>
    </source>
</evidence>
<dbReference type="Proteomes" id="UP000323011">
    <property type="component" value="Unassembled WGS sequence"/>
</dbReference>
<organism evidence="6 12">
    <name type="scientific">Cafeteria roenbergensis</name>
    <name type="common">Marine flagellate</name>
    <dbReference type="NCBI Taxonomy" id="33653"/>
    <lineage>
        <taxon>Eukaryota</taxon>
        <taxon>Sar</taxon>
        <taxon>Stramenopiles</taxon>
        <taxon>Bigyra</taxon>
        <taxon>Opalozoa</taxon>
        <taxon>Bicosoecida</taxon>
        <taxon>Cafeteriaceae</taxon>
        <taxon>Cafeteria</taxon>
    </lineage>
</organism>
<evidence type="ECO:0000313" key="5">
    <source>
        <dbReference type="EMBL" id="KAA0155966.1"/>
    </source>
</evidence>
<dbReference type="AlphaFoldDB" id="A0A5A8DF77"/>
<dbReference type="EMBL" id="VLTN01000005">
    <property type="protein sequence ID" value="KAA0155966.1"/>
    <property type="molecule type" value="Genomic_DNA"/>
</dbReference>
<dbReference type="OrthoDB" id="1724197at2759"/>
<feature type="region of interest" description="Disordered" evidence="3">
    <location>
        <begin position="159"/>
        <end position="179"/>
    </location>
</feature>
<sequence length="662" mass="67441">MAKSGGDGSKAPAKLLDQVLLIPSEESRLNVDATVVAAMFEEARAADTPEDLRDGLQVGCSRLSATGAFSDLDAAVEEVRLDRPTVVGGRHGVKLRVAAKPLRISTQVGASVNGRGETEAFTEVRIPNLTGALDSFSVRVGEDQGDLIADAASVAKFGGGSGGSGGGESGSMPLSSPRGPALLAPRQSSPWVQLSYRRPTLAGTRWSLDVSGRQSATSWDARQSLRLREREVSAVVASPSGEHRFGAVMAERRPRVVRVAAGTPIAAPSAEAVLAGAAAAASRKDGGPPLVCGPYDTTASASVCAGSVPSVKGALTYAFDRDWRTPRVGAAKGGRVGFAAEFAGIPGLGNVAHVKAEVTGSYSASVGRYTPDTGYAYPPTSAEAASKSTLRGMRRAAAEAGLRPHPGLAALPFIPAAGASRSRREAIAAVHGGKSPPPKAPSSRISLDADADEAGWRERVAAWLSPGLTVTLDGACGLLLPIPALTPLAFSQRAAEAAAAGVEPRSAAALAAVPSARAAASNIVDRFQLGQPRLRGFASDGIGPRAGTVAGGNETGDSLGGDAMICGTARLFGPPPLPSATLANAGVRTHAWASGGIVLPGPLRALAPVANSLLDWQRWSASVGLGVSVPVGSMGLAEVNVALAHWGSHRDLRQQWSLSFTG</sequence>
<protein>
    <recommendedName>
        <fullName evidence="4">Bacterial surface antigen (D15) domain-containing protein</fullName>
    </recommendedName>
</protein>
<keyword evidence="10" id="KW-1185">Reference proteome</keyword>
<dbReference type="Pfam" id="PF01103">
    <property type="entry name" value="Omp85"/>
    <property type="match status" value="1"/>
</dbReference>
<comment type="subcellular location">
    <subcellularLocation>
        <location evidence="1">Membrane</location>
    </subcellularLocation>
</comment>
<comment type="caution">
    <text evidence="6">The sequence shown here is derived from an EMBL/GenBank/DDBJ whole genome shotgun (WGS) entry which is preliminary data.</text>
</comment>